<name>A0ABR9QTM6_9ACTN</name>
<accession>A0ABR9QTM6</accession>
<dbReference type="Pfam" id="PF12646">
    <property type="entry name" value="DUF3783"/>
    <property type="match status" value="1"/>
</dbReference>
<protein>
    <submittedName>
        <fullName evidence="2">DUF3783 domain-containing protein</fullName>
    </submittedName>
</protein>
<proteinExistence type="predicted"/>
<dbReference type="InterPro" id="IPR016621">
    <property type="entry name" value="UCP014543"/>
</dbReference>
<evidence type="ECO:0000313" key="3">
    <source>
        <dbReference type="Proteomes" id="UP001194273"/>
    </source>
</evidence>
<feature type="region of interest" description="Disordered" evidence="1">
    <location>
        <begin position="1"/>
        <end position="23"/>
    </location>
</feature>
<evidence type="ECO:0000256" key="1">
    <source>
        <dbReference type="SAM" id="MobiDB-lite"/>
    </source>
</evidence>
<evidence type="ECO:0000313" key="2">
    <source>
        <dbReference type="EMBL" id="MBE5024435.1"/>
    </source>
</evidence>
<dbReference type="EMBL" id="JADCJZ010000002">
    <property type="protein sequence ID" value="MBE5024435.1"/>
    <property type="molecule type" value="Genomic_DNA"/>
</dbReference>
<gene>
    <name evidence="2" type="ORF">INF26_06150</name>
</gene>
<comment type="caution">
    <text evidence="2">The sequence shown here is derived from an EMBL/GenBank/DDBJ whole genome shotgun (WGS) entry which is preliminary data.</text>
</comment>
<dbReference type="Proteomes" id="UP001194273">
    <property type="component" value="Unassembled WGS sequence"/>
</dbReference>
<organism evidence="2 3">
    <name type="scientific">Thermophilibacter gallinarum</name>
    <dbReference type="NCBI Taxonomy" id="2779357"/>
    <lineage>
        <taxon>Bacteria</taxon>
        <taxon>Bacillati</taxon>
        <taxon>Actinomycetota</taxon>
        <taxon>Coriobacteriia</taxon>
        <taxon>Coriobacteriales</taxon>
        <taxon>Atopobiaceae</taxon>
        <taxon>Thermophilibacter</taxon>
    </lineage>
</organism>
<dbReference type="RefSeq" id="WP_193529927.1">
    <property type="nucleotide sequence ID" value="NZ_JADCJZ010000002.1"/>
</dbReference>
<reference evidence="2 3" key="1">
    <citation type="submission" date="2020-10" db="EMBL/GenBank/DDBJ databases">
        <title>ChiBAC.</title>
        <authorList>
            <person name="Zenner C."/>
            <person name="Hitch T.C.A."/>
            <person name="Clavel T."/>
        </authorList>
    </citation>
    <scope>NUCLEOTIDE SEQUENCE [LARGE SCALE GENOMIC DNA]</scope>
    <source>
        <strain evidence="2 3">DSM 107455</strain>
    </source>
</reference>
<sequence length="154" mass="15670">MAGRPRKKAAGSAGSKKVKPSGPVPCAVLWGLDPSSEKGAAVRAVLKDMGVVARTAGYERLGDAAGAFARLPGFRSAPVPYAGPEPAVGEFVLLCGLSDAQVNEFLARSREAGCVVGPKALLTKTNRAWPLVRLMDAVAAEHAQMGGGGDSGAD</sequence>
<keyword evidence="3" id="KW-1185">Reference proteome</keyword>